<dbReference type="Proteomes" id="UP000694557">
    <property type="component" value="Unassembled WGS sequence"/>
</dbReference>
<protein>
    <submittedName>
        <fullName evidence="1">Uncharacterized protein</fullName>
    </submittedName>
</protein>
<organism evidence="1 2">
    <name type="scientific">Oncorhynchus kisutch</name>
    <name type="common">Coho salmon</name>
    <name type="synonym">Salmo kisutch</name>
    <dbReference type="NCBI Taxonomy" id="8019"/>
    <lineage>
        <taxon>Eukaryota</taxon>
        <taxon>Metazoa</taxon>
        <taxon>Chordata</taxon>
        <taxon>Craniata</taxon>
        <taxon>Vertebrata</taxon>
        <taxon>Euteleostomi</taxon>
        <taxon>Actinopterygii</taxon>
        <taxon>Neopterygii</taxon>
        <taxon>Teleostei</taxon>
        <taxon>Protacanthopterygii</taxon>
        <taxon>Salmoniformes</taxon>
        <taxon>Salmonidae</taxon>
        <taxon>Salmoninae</taxon>
        <taxon>Oncorhynchus</taxon>
    </lineage>
</organism>
<accession>A0A8C7G3P3</accession>
<reference evidence="1" key="2">
    <citation type="submission" date="2025-09" db="UniProtKB">
        <authorList>
            <consortium name="Ensembl"/>
        </authorList>
    </citation>
    <scope>IDENTIFICATION</scope>
</reference>
<reference evidence="1" key="1">
    <citation type="submission" date="2025-08" db="UniProtKB">
        <authorList>
            <consortium name="Ensembl"/>
        </authorList>
    </citation>
    <scope>IDENTIFICATION</scope>
</reference>
<name>A0A8C7G3P3_ONCKI</name>
<proteinExistence type="predicted"/>
<evidence type="ECO:0000313" key="1">
    <source>
        <dbReference type="Ensembl" id="ENSOKIP00005037674.1"/>
    </source>
</evidence>
<keyword evidence="2" id="KW-1185">Reference proteome</keyword>
<sequence>GEEERLREDLKTGLQRKKNHLNDRRTGGYNWNVPKLICSQNFVNNKVLPNDIQKQEIGSCPMGCYGLLRLIYYVSLGSRTLPNQTGYWDVWNYRASWNICDQFDKTDVHYDTSSKADNPRWSMV</sequence>
<dbReference type="GeneTree" id="ENSGT00990000212249"/>
<dbReference type="AlphaFoldDB" id="A0A8C7G3P3"/>
<dbReference type="Ensembl" id="ENSOKIT00005039766.1">
    <property type="protein sequence ID" value="ENSOKIP00005037674.1"/>
    <property type="gene ID" value="ENSOKIG00005015996.1"/>
</dbReference>
<evidence type="ECO:0000313" key="2">
    <source>
        <dbReference type="Proteomes" id="UP000694557"/>
    </source>
</evidence>